<proteinExistence type="predicted"/>
<evidence type="ECO:0000259" key="1">
    <source>
        <dbReference type="PROSITE" id="PS50819"/>
    </source>
</evidence>
<accession>A0A8T4L9M3</accession>
<dbReference type="PROSITE" id="PS50819">
    <property type="entry name" value="INTEIN_ENDONUCLEASE"/>
    <property type="match status" value="1"/>
</dbReference>
<dbReference type="Proteomes" id="UP000675968">
    <property type="component" value="Unassembled WGS sequence"/>
</dbReference>
<evidence type="ECO:0000313" key="2">
    <source>
        <dbReference type="EMBL" id="MBS3061420.1"/>
    </source>
</evidence>
<feature type="domain" description="DOD-type homing endonuclease" evidence="1">
    <location>
        <begin position="1"/>
        <end position="37"/>
    </location>
</feature>
<reference evidence="2" key="1">
    <citation type="submission" date="2021-03" db="EMBL/GenBank/DDBJ databases">
        <authorList>
            <person name="Jaffe A."/>
        </authorList>
    </citation>
    <scope>NUCLEOTIDE SEQUENCE</scope>
    <source>
        <strain evidence="2">RIFCSPLOWO2_01_FULL_AR10_48_17</strain>
    </source>
</reference>
<dbReference type="GO" id="GO:0004519">
    <property type="term" value="F:endonuclease activity"/>
    <property type="evidence" value="ECO:0007669"/>
    <property type="project" value="InterPro"/>
</dbReference>
<dbReference type="AlphaFoldDB" id="A0A8T4L9M3"/>
<evidence type="ECO:0000313" key="3">
    <source>
        <dbReference type="Proteomes" id="UP000675968"/>
    </source>
</evidence>
<gene>
    <name evidence="2" type="ORF">J4215_02450</name>
</gene>
<organism evidence="2 3">
    <name type="scientific">Candidatus Iainarchaeum sp</name>
    <dbReference type="NCBI Taxonomy" id="3101447"/>
    <lineage>
        <taxon>Archaea</taxon>
        <taxon>Candidatus Iainarchaeota</taxon>
        <taxon>Candidatus Iainarchaeia</taxon>
        <taxon>Candidatus Iainarchaeales</taxon>
        <taxon>Candidatus Iainarchaeaceae</taxon>
        <taxon>Candidatus Iainarchaeum</taxon>
    </lineage>
</organism>
<protein>
    <recommendedName>
        <fullName evidence="1">DOD-type homing endonuclease domain-containing protein</fullName>
    </recommendedName>
</protein>
<name>A0A8T4L9M3_9ARCH</name>
<dbReference type="EMBL" id="JAGVWC010000009">
    <property type="protein sequence ID" value="MBS3061420.1"/>
    <property type="molecule type" value="Genomic_DNA"/>
</dbReference>
<sequence length="43" mass="4736">MFDSDGSCIPSTRSIRYASTSCKILDQICPLLEAEGIRPFRGT</sequence>
<comment type="caution">
    <text evidence="2">The sequence shown here is derived from an EMBL/GenBank/DDBJ whole genome shotgun (WGS) entry which is preliminary data.</text>
</comment>
<dbReference type="InterPro" id="IPR004042">
    <property type="entry name" value="Intein_endonuc_central"/>
</dbReference>
<reference evidence="2" key="2">
    <citation type="submission" date="2021-05" db="EMBL/GenBank/DDBJ databases">
        <title>Protein family content uncovers lineage relationships and bacterial pathway maintenance mechanisms in DPANN archaea.</title>
        <authorList>
            <person name="Castelle C.J."/>
            <person name="Meheust R."/>
            <person name="Jaffe A.L."/>
            <person name="Seitz K."/>
            <person name="Gong X."/>
            <person name="Baker B.J."/>
            <person name="Banfield J.F."/>
        </authorList>
    </citation>
    <scope>NUCLEOTIDE SEQUENCE</scope>
    <source>
        <strain evidence="2">RIFCSPLOWO2_01_FULL_AR10_48_17</strain>
    </source>
</reference>